<protein>
    <submittedName>
        <fullName evidence="2">3-oxoadipate enol-lactonase</fullName>
    </submittedName>
</protein>
<proteinExistence type="predicted"/>
<evidence type="ECO:0000259" key="1">
    <source>
        <dbReference type="Pfam" id="PF12697"/>
    </source>
</evidence>
<dbReference type="PANTHER" id="PTHR43798:SF33">
    <property type="entry name" value="HYDROLASE, PUTATIVE (AFU_ORTHOLOGUE AFUA_2G14860)-RELATED"/>
    <property type="match status" value="1"/>
</dbReference>
<dbReference type="EMBL" id="FNEE01000011">
    <property type="protein sequence ID" value="SDK03454.1"/>
    <property type="molecule type" value="Genomic_DNA"/>
</dbReference>
<dbReference type="InterPro" id="IPR029058">
    <property type="entry name" value="AB_hydrolase_fold"/>
</dbReference>
<dbReference type="Gene3D" id="3.40.50.1820">
    <property type="entry name" value="alpha/beta hydrolase"/>
    <property type="match status" value="1"/>
</dbReference>
<dbReference type="AlphaFoldDB" id="A0A1G8YLW0"/>
<gene>
    <name evidence="2" type="ORF">SAMN05428953_11111</name>
</gene>
<dbReference type="NCBIfam" id="TIGR02427">
    <property type="entry name" value="protocat_pcaD"/>
    <property type="match status" value="1"/>
</dbReference>
<dbReference type="SUPFAM" id="SSF53474">
    <property type="entry name" value="alpha/beta-Hydrolases"/>
    <property type="match status" value="1"/>
</dbReference>
<dbReference type="GO" id="GO:0047570">
    <property type="term" value="F:3-oxoadipate enol-lactonase activity"/>
    <property type="evidence" value="ECO:0007669"/>
    <property type="project" value="InterPro"/>
</dbReference>
<name>A0A1G8YLW0_9HYPH</name>
<feature type="domain" description="AB hydrolase-1" evidence="1">
    <location>
        <begin position="27"/>
        <end position="254"/>
    </location>
</feature>
<organism evidence="2 3">
    <name type="scientific">Mesorhizobium muleiense</name>
    <dbReference type="NCBI Taxonomy" id="1004279"/>
    <lineage>
        <taxon>Bacteria</taxon>
        <taxon>Pseudomonadati</taxon>
        <taxon>Pseudomonadota</taxon>
        <taxon>Alphaproteobacteria</taxon>
        <taxon>Hyphomicrobiales</taxon>
        <taxon>Phyllobacteriaceae</taxon>
        <taxon>Mesorhizobium</taxon>
    </lineage>
</organism>
<dbReference type="PANTHER" id="PTHR43798">
    <property type="entry name" value="MONOACYLGLYCEROL LIPASE"/>
    <property type="match status" value="1"/>
</dbReference>
<evidence type="ECO:0000313" key="3">
    <source>
        <dbReference type="Proteomes" id="UP000198894"/>
    </source>
</evidence>
<dbReference type="InterPro" id="IPR026968">
    <property type="entry name" value="PcaD/CatD"/>
</dbReference>
<accession>A0A1G8YLW0</accession>
<dbReference type="Proteomes" id="UP000198894">
    <property type="component" value="Unassembled WGS sequence"/>
</dbReference>
<dbReference type="GO" id="GO:0016020">
    <property type="term" value="C:membrane"/>
    <property type="evidence" value="ECO:0007669"/>
    <property type="project" value="TreeGrafter"/>
</dbReference>
<sequence length="269" mass="29211">MTSMNFARINGATIHYRHRPKTGRPTVVFANSLGTDMRIWNEVERRLADDCTSVAFDKRGHGLSELGGAPQTIETHATDLAGLLDHLSVKRAVICGLSIGGVIAQCLYKTRPDLIEGLILCDTAAKIGTVEMWNGRINATLSEGIASFADDVMRKWFTPDFHNNRGEELAGYKTMLTRQDPAGYAAACASMRDADFTATTAAINVPTLCIVGDQDGSTPPELVESLARSIPAARFEIIVGAGHIPCVEQPERLAGLVRGFLNDMPRERK</sequence>
<dbReference type="Pfam" id="PF12697">
    <property type="entry name" value="Abhydrolase_6"/>
    <property type="match status" value="1"/>
</dbReference>
<keyword evidence="3" id="KW-1185">Reference proteome</keyword>
<dbReference type="InterPro" id="IPR050266">
    <property type="entry name" value="AB_hydrolase_sf"/>
</dbReference>
<evidence type="ECO:0000313" key="2">
    <source>
        <dbReference type="EMBL" id="SDK03454.1"/>
    </source>
</evidence>
<dbReference type="InterPro" id="IPR000073">
    <property type="entry name" value="AB_hydrolase_1"/>
</dbReference>
<reference evidence="3" key="1">
    <citation type="submission" date="2016-10" db="EMBL/GenBank/DDBJ databases">
        <authorList>
            <person name="Varghese N."/>
            <person name="Submissions S."/>
        </authorList>
    </citation>
    <scope>NUCLEOTIDE SEQUENCE [LARGE SCALE GENOMIC DNA]</scope>
    <source>
        <strain evidence="3">CGMCC 1.11022</strain>
    </source>
</reference>
<dbReference type="GO" id="GO:0042952">
    <property type="term" value="P:beta-ketoadipate pathway"/>
    <property type="evidence" value="ECO:0007669"/>
    <property type="project" value="InterPro"/>
</dbReference>